<dbReference type="InterPro" id="IPR008733">
    <property type="entry name" value="PEX11"/>
</dbReference>
<feature type="compositionally biased region" description="Polar residues" evidence="5">
    <location>
        <begin position="25"/>
        <end position="50"/>
    </location>
</feature>
<dbReference type="GO" id="GO:0016559">
    <property type="term" value="P:peroxisome fission"/>
    <property type="evidence" value="ECO:0007669"/>
    <property type="project" value="InterPro"/>
</dbReference>
<feature type="compositionally biased region" description="Basic and acidic residues" evidence="5">
    <location>
        <begin position="9"/>
        <end position="22"/>
    </location>
</feature>
<dbReference type="Proteomes" id="UP000009168">
    <property type="component" value="Unassembled WGS sequence"/>
</dbReference>
<dbReference type="HOGENOM" id="CLU_720589_0_0_1"/>
<sequence>MEPNIEEQIDQKEENQNKETKTLRQKMQSETNISLDSDSSQKQSASTFNRQLNRKSSRLDFSSLIPNDLQKKISKNVEHYHEFSQSLVYSASSLSKHFSALVNTSTGREKVLAVFQYWGEFQCDLAKHSNIAQIQELYSKRMLASIRFMFVMKENLSQARKTFRLLKFLDDFKAVQRVIQTKKPFLFKLLGVLCNYFSFMYYISDNILFIITLLIQSKIFPKEREHKWKDKKNSFSLLRIVFSIIRHLWSLYMRYKKELDIYKQITEAEEKQITKEDKIYELCNKLIKKRRKRRFEWLEVTIDVCRFFMLYKGLKLPAYKIVDPAFIGLCGVMSSTMSLMKMIIDKKIFVSVQNPSPQQNTYTYEDQNGNKVKNIFYNIDSFSTTQNLKDFDGLVGNVYQTNSNQK</sequence>
<keyword evidence="3" id="KW-0576">Peroxisome</keyword>
<dbReference type="KEGG" id="tet:TTHERM_00355720"/>
<comment type="subcellular location">
    <subcellularLocation>
        <location evidence="4">Peroxisome membrane</location>
    </subcellularLocation>
</comment>
<gene>
    <name evidence="6" type="ORF">TTHERM_00355720</name>
</gene>
<evidence type="ECO:0000313" key="7">
    <source>
        <dbReference type="Proteomes" id="UP000009168"/>
    </source>
</evidence>
<feature type="region of interest" description="Disordered" evidence="5">
    <location>
        <begin position="1"/>
        <end position="50"/>
    </location>
</feature>
<dbReference type="RefSeq" id="XP_001010470.4">
    <property type="nucleotide sequence ID" value="XM_001010470.4"/>
</dbReference>
<dbReference type="PANTHER" id="PTHR12652:SF50">
    <property type="entry name" value="PEROXIN 11"/>
    <property type="match status" value="1"/>
</dbReference>
<evidence type="ECO:0000256" key="4">
    <source>
        <dbReference type="ARBA" id="ARBA00046271"/>
    </source>
</evidence>
<dbReference type="OrthoDB" id="311886at2759"/>
<evidence type="ECO:0000256" key="5">
    <source>
        <dbReference type="SAM" id="MobiDB-lite"/>
    </source>
</evidence>
<protein>
    <submittedName>
        <fullName evidence="6">Peroxisomal biogenesis factor 11</fullName>
    </submittedName>
</protein>
<organism evidence="6 7">
    <name type="scientific">Tetrahymena thermophila (strain SB210)</name>
    <dbReference type="NCBI Taxonomy" id="312017"/>
    <lineage>
        <taxon>Eukaryota</taxon>
        <taxon>Sar</taxon>
        <taxon>Alveolata</taxon>
        <taxon>Ciliophora</taxon>
        <taxon>Intramacronucleata</taxon>
        <taxon>Oligohymenophorea</taxon>
        <taxon>Hymenostomatida</taxon>
        <taxon>Tetrahymenina</taxon>
        <taxon>Tetrahymenidae</taxon>
        <taxon>Tetrahymena</taxon>
    </lineage>
</organism>
<dbReference type="Pfam" id="PF05648">
    <property type="entry name" value="PEX11"/>
    <property type="match status" value="1"/>
</dbReference>
<evidence type="ECO:0000256" key="1">
    <source>
        <dbReference type="ARBA" id="ARBA00022593"/>
    </source>
</evidence>
<dbReference type="InParanoid" id="Q22XZ9"/>
<dbReference type="eggNOG" id="ENOG502SQ3D">
    <property type="taxonomic scope" value="Eukaryota"/>
</dbReference>
<dbReference type="EMBL" id="GG662749">
    <property type="protein sequence ID" value="EAR90225.4"/>
    <property type="molecule type" value="Genomic_DNA"/>
</dbReference>
<proteinExistence type="predicted"/>
<name>Q22XZ9_TETTS</name>
<evidence type="ECO:0000313" key="6">
    <source>
        <dbReference type="EMBL" id="EAR90225.4"/>
    </source>
</evidence>
<dbReference type="GO" id="GO:0005778">
    <property type="term" value="C:peroxisomal membrane"/>
    <property type="evidence" value="ECO:0007669"/>
    <property type="project" value="UniProtKB-SubCell"/>
</dbReference>
<keyword evidence="2" id="KW-0472">Membrane</keyword>
<keyword evidence="7" id="KW-1185">Reference proteome</keyword>
<reference evidence="7" key="1">
    <citation type="journal article" date="2006" name="PLoS Biol.">
        <title>Macronuclear genome sequence of the ciliate Tetrahymena thermophila, a model eukaryote.</title>
        <authorList>
            <person name="Eisen J.A."/>
            <person name="Coyne R.S."/>
            <person name="Wu M."/>
            <person name="Wu D."/>
            <person name="Thiagarajan M."/>
            <person name="Wortman J.R."/>
            <person name="Badger J.H."/>
            <person name="Ren Q."/>
            <person name="Amedeo P."/>
            <person name="Jones K.M."/>
            <person name="Tallon L.J."/>
            <person name="Delcher A.L."/>
            <person name="Salzberg S.L."/>
            <person name="Silva J.C."/>
            <person name="Haas B.J."/>
            <person name="Majoros W.H."/>
            <person name="Farzad M."/>
            <person name="Carlton J.M."/>
            <person name="Smith R.K. Jr."/>
            <person name="Garg J."/>
            <person name="Pearlman R.E."/>
            <person name="Karrer K.M."/>
            <person name="Sun L."/>
            <person name="Manning G."/>
            <person name="Elde N.C."/>
            <person name="Turkewitz A.P."/>
            <person name="Asai D.J."/>
            <person name="Wilkes D.E."/>
            <person name="Wang Y."/>
            <person name="Cai H."/>
            <person name="Collins K."/>
            <person name="Stewart B.A."/>
            <person name="Lee S.R."/>
            <person name="Wilamowska K."/>
            <person name="Weinberg Z."/>
            <person name="Ruzzo W.L."/>
            <person name="Wloga D."/>
            <person name="Gaertig J."/>
            <person name="Frankel J."/>
            <person name="Tsao C.-C."/>
            <person name="Gorovsky M.A."/>
            <person name="Keeling P.J."/>
            <person name="Waller R.F."/>
            <person name="Patron N.J."/>
            <person name="Cherry J.M."/>
            <person name="Stover N.A."/>
            <person name="Krieger C.J."/>
            <person name="del Toro C."/>
            <person name="Ryder H.F."/>
            <person name="Williamson S.C."/>
            <person name="Barbeau R.A."/>
            <person name="Hamilton E.P."/>
            <person name="Orias E."/>
        </authorList>
    </citation>
    <scope>NUCLEOTIDE SEQUENCE [LARGE SCALE GENOMIC DNA]</scope>
    <source>
        <strain evidence="7">SB210</strain>
    </source>
</reference>
<dbReference type="PANTHER" id="PTHR12652">
    <property type="entry name" value="PEROXISOMAL BIOGENESIS FACTOR 11"/>
    <property type="match status" value="1"/>
</dbReference>
<dbReference type="GeneID" id="7837320"/>
<keyword evidence="1" id="KW-0962">Peroxisome biogenesis</keyword>
<evidence type="ECO:0000256" key="2">
    <source>
        <dbReference type="ARBA" id="ARBA00023136"/>
    </source>
</evidence>
<dbReference type="AlphaFoldDB" id="Q22XZ9"/>
<evidence type="ECO:0000256" key="3">
    <source>
        <dbReference type="ARBA" id="ARBA00023140"/>
    </source>
</evidence>
<accession>Q22XZ9</accession>